<evidence type="ECO:0000313" key="1">
    <source>
        <dbReference type="EMBL" id="EFP96418.1"/>
    </source>
</evidence>
<keyword evidence="2" id="KW-1185">Reference proteome</keyword>
<proteinExistence type="predicted"/>
<dbReference type="AlphaFoldDB" id="E3BK33"/>
<dbReference type="EMBL" id="AEIU01000074">
    <property type="protein sequence ID" value="EFP96418.1"/>
    <property type="molecule type" value="Genomic_DNA"/>
</dbReference>
<organism evidence="1 2">
    <name type="scientific">Vibrio caribbeanicus ATCC BAA-2122</name>
    <dbReference type="NCBI Taxonomy" id="796620"/>
    <lineage>
        <taxon>Bacteria</taxon>
        <taxon>Pseudomonadati</taxon>
        <taxon>Pseudomonadota</taxon>
        <taxon>Gammaproteobacteria</taxon>
        <taxon>Vibrionales</taxon>
        <taxon>Vibrionaceae</taxon>
        <taxon>Vibrio</taxon>
    </lineage>
</organism>
<accession>E3BK33</accession>
<dbReference type="Proteomes" id="UP000002943">
    <property type="component" value="Unassembled WGS sequence"/>
</dbReference>
<reference evidence="1 2" key="1">
    <citation type="journal article" date="2012" name="Int. J. Syst. Evol. Microbiol.">
        <title>Vibrio caribbeanicus sp. nov., isolated from the marine sponge Scleritoderma cyanea.</title>
        <authorList>
            <person name="Hoffmann M."/>
            <person name="Monday S.R."/>
            <person name="Allard M.W."/>
            <person name="Strain E.A."/>
            <person name="Whittaker P."/>
            <person name="Naum M."/>
            <person name="McCarthy P.J."/>
            <person name="Lopez J.V."/>
            <person name="Fischer M."/>
            <person name="Brown E.W."/>
        </authorList>
    </citation>
    <scope>NUCLEOTIDE SEQUENCE [LARGE SCALE GENOMIC DNA]</scope>
    <source>
        <strain evidence="1 2">ATCC BAA-2122</strain>
    </source>
</reference>
<evidence type="ECO:0000313" key="2">
    <source>
        <dbReference type="Proteomes" id="UP000002943"/>
    </source>
</evidence>
<comment type="caution">
    <text evidence="1">The sequence shown here is derived from an EMBL/GenBank/DDBJ whole genome shotgun (WGS) entry which is preliminary data.</text>
</comment>
<sequence>MEKNLQMLEPHPNTVELIRREYNNAWERVSQLGLGKLGKEHITVEELTSALVTYCMPKARN</sequence>
<gene>
    <name evidence="1" type="ORF">VIBC2010_04549</name>
</gene>
<protein>
    <submittedName>
        <fullName evidence="1">Uncharacterized protein</fullName>
    </submittedName>
</protein>
<name>E3BK33_9VIBR</name>